<evidence type="ECO:0000313" key="3">
    <source>
        <dbReference type="EMBL" id="CEM31819.1"/>
    </source>
</evidence>
<dbReference type="SUPFAM" id="SSF51206">
    <property type="entry name" value="cAMP-binding domain-like"/>
    <property type="match status" value="1"/>
</dbReference>
<dbReference type="GO" id="GO:0005886">
    <property type="term" value="C:plasma membrane"/>
    <property type="evidence" value="ECO:0007669"/>
    <property type="project" value="TreeGrafter"/>
</dbReference>
<dbReference type="InterPro" id="IPR050818">
    <property type="entry name" value="KCNH_animal-type"/>
</dbReference>
<keyword evidence="2" id="KW-0812">Transmembrane</keyword>
<feature type="region of interest" description="Disordered" evidence="1">
    <location>
        <begin position="1363"/>
        <end position="1446"/>
    </location>
</feature>
<evidence type="ECO:0000256" key="2">
    <source>
        <dbReference type="SAM" id="Phobius"/>
    </source>
</evidence>
<dbReference type="Gene3D" id="2.60.120.10">
    <property type="entry name" value="Jelly Rolls"/>
    <property type="match status" value="1"/>
</dbReference>
<feature type="region of interest" description="Disordered" evidence="1">
    <location>
        <begin position="1147"/>
        <end position="1222"/>
    </location>
</feature>
<dbReference type="InterPro" id="IPR018490">
    <property type="entry name" value="cNMP-bd_dom_sf"/>
</dbReference>
<name>A0A0G4GNS6_VITBC</name>
<dbReference type="PANTHER" id="PTHR10217">
    <property type="entry name" value="VOLTAGE AND LIGAND GATED POTASSIUM CHANNEL"/>
    <property type="match status" value="1"/>
</dbReference>
<dbReference type="VEuPathDB" id="CryptoDB:Vbra_2273"/>
<dbReference type="InParanoid" id="A0A0G4GNS6"/>
<dbReference type="PANTHER" id="PTHR10217:SF435">
    <property type="entry name" value="POTASSIUM VOLTAGE-GATED CHANNEL PROTEIN EAG"/>
    <property type="match status" value="1"/>
</dbReference>
<evidence type="ECO:0000256" key="1">
    <source>
        <dbReference type="SAM" id="MobiDB-lite"/>
    </source>
</evidence>
<feature type="transmembrane region" description="Helical" evidence="2">
    <location>
        <begin position="598"/>
        <end position="618"/>
    </location>
</feature>
<protein>
    <recommendedName>
        <fullName evidence="5">Cyclic nucleotide-binding domain-containing protein</fullName>
    </recommendedName>
</protein>
<dbReference type="SUPFAM" id="SSF81324">
    <property type="entry name" value="Voltage-gated potassium channels"/>
    <property type="match status" value="1"/>
</dbReference>
<proteinExistence type="predicted"/>
<dbReference type="GO" id="GO:0042391">
    <property type="term" value="P:regulation of membrane potential"/>
    <property type="evidence" value="ECO:0007669"/>
    <property type="project" value="TreeGrafter"/>
</dbReference>
<dbReference type="InterPro" id="IPR014710">
    <property type="entry name" value="RmlC-like_jellyroll"/>
</dbReference>
<feature type="transmembrane region" description="Helical" evidence="2">
    <location>
        <begin position="820"/>
        <end position="843"/>
    </location>
</feature>
<feature type="compositionally biased region" description="Polar residues" evidence="1">
    <location>
        <begin position="1165"/>
        <end position="1174"/>
    </location>
</feature>
<feature type="region of interest" description="Disordered" evidence="1">
    <location>
        <begin position="1251"/>
        <end position="1289"/>
    </location>
</feature>
<dbReference type="EMBL" id="CDMY01000738">
    <property type="protein sequence ID" value="CEM31819.1"/>
    <property type="molecule type" value="Genomic_DNA"/>
</dbReference>
<gene>
    <name evidence="3" type="ORF">Vbra_2273</name>
</gene>
<organism evidence="3 4">
    <name type="scientific">Vitrella brassicaformis (strain CCMP3155)</name>
    <dbReference type="NCBI Taxonomy" id="1169540"/>
    <lineage>
        <taxon>Eukaryota</taxon>
        <taxon>Sar</taxon>
        <taxon>Alveolata</taxon>
        <taxon>Colpodellida</taxon>
        <taxon>Vitrellaceae</taxon>
        <taxon>Vitrella</taxon>
    </lineage>
</organism>
<feature type="compositionally biased region" description="Basic and acidic residues" evidence="1">
    <location>
        <begin position="1196"/>
        <end position="1206"/>
    </location>
</feature>
<keyword evidence="2" id="KW-0472">Membrane</keyword>
<reference evidence="3 4" key="1">
    <citation type="submission" date="2014-11" db="EMBL/GenBank/DDBJ databases">
        <authorList>
            <person name="Zhu J."/>
            <person name="Qi W."/>
            <person name="Song R."/>
        </authorList>
    </citation>
    <scope>NUCLEOTIDE SEQUENCE [LARGE SCALE GENOMIC DNA]</scope>
</reference>
<accession>A0A0G4GNS6</accession>
<dbReference type="OrthoDB" id="2021138at2759"/>
<feature type="compositionally biased region" description="Basic residues" evidence="1">
    <location>
        <begin position="1402"/>
        <end position="1419"/>
    </location>
</feature>
<dbReference type="Gene3D" id="1.10.287.70">
    <property type="match status" value="1"/>
</dbReference>
<dbReference type="Proteomes" id="UP000041254">
    <property type="component" value="Unassembled WGS sequence"/>
</dbReference>
<sequence>MISRRFKLFLFLLPCTFALLLFLTKVDFWLLRRRRGFDFVPSFRDTRSTGAWSSPFGSPSCNWTSGGAVVAIWHPHRETTGGHWWHVASYAMSYHARLKDNWDAIGPASDLYVLVTSSSFFAQLTPFVRFILSVGLSPPSAAQSIHFLLAPHPIDEQPLADEGHTGEGNLTLLLHGGRRGDLSQLPTMLLPKEWFREEFRILPSQHSSEKFKRHAYPSFAPPSPALQVCAKVLSPHWFGSEPKAFQVNRGDFFQSPEDLARLRQTVDAICPGVSEIQQQVAVRRERRSKGEKDGQGKVLIYQRDRTRRIMAVHRLQRALDEGLGGREGDSGWSVDVFWHDNRVAPCELVRRVADSDVLVTAHGFHLTLLLFMTEGSLAYEMFPKLYYKGAYIALARSLHLSLHQRMCRRVQRFFLSIAFSLLSVVLWEKLDASRCFHLAYWCRYLARQDDVRFYREDKVPMDDVTSPTARSSLRQAGKMLRQKTKELGLSNLRARIDPDAFSAVDNDGKEKLPLPKKPSYGRALSHDAPRTSVQSFLGINLGTLLHGKQKESKRRSSLVSNHENWFPSAYEMARASNQLCKEHYVLPPDALIRSVVDFSLVCISFFYAAYLAFAFSFVPYETVHVSWFIADNVVDFLFFLEITLNFVTAYAPDMKELESVIALYSRPIEVRKCLIALKYIFGGGFLRDVITSFPLIDVWALLLLNIDGKSLGIIMTPINTPEGRQLLRTVATKLRLCRIIRCACLLFYVGGSDCQLPTQCHFSMVPYLNKDYEAQGRPDDYPWPEQPPTLRAYLATLFYVLTLFHGQGYDLQKDTSNEEVATLVAIMIIGAVLLGSIFGEVAAHLSRINAEKKSHYAKMNMLEHTMKELQLDPSLQSKLRDFFQIRFDFHRHENQVEETKTELISEFPALSDVLRESKLVAQKITLHLKVQVYLPGDVLCNAFQKVSKIIFFLEGRCRDVSVAMLNNKNKPGMAVRDRSVVLGQGQNMNEIVGPRVIGAKAVTMQHPVYTTTLVATEPCETHELCLSDYYDIKLSFLKPSLHRDALQVFEKSLLKEDDSLGTFCDDSANVFANIPLDPVLLHHVGLAAAAGTSMRRATTFGGLNNHRHSGSSITTHVPNSFLSMLSPGAPFSPKTADKDTVSELPPISECHRRHSVASSSVASGDTASRRVSQQGDHHVAPRLSVDSSYAPSHPSHVHEQASRRVSQEIPRSPEQCRFPSSSASILTADFHTPMKEVPAEGEVLDGALAHSADSEANKSPSLRSTGRKPKTAKKLAVDQSSDSDDEMNLFGDQQLEPEFRMMAAQAWRAAGKRRMRRRSMITQQYDLDHMEPKEPRATPAERSVGLRTFVKSRIGWWMSPNVLRDTEPLSSPETPCLPNARRKKGDDNESRASSRTTDGGRRKPKGNNRRDHRGKRRRHTVDFIKQADINAHEKKGKGSKRTSVDGIKKGISPLKLRRQTFSGISNKDAKEEQAEETPLDDDLMYTILPQQSAPAAPIWVMDSEHPLCVPPMPTGDPPLPTDSPHGLDVSGEADDAHGQGKVPMKVWLSFGEGAGEGGVEEAQGVLPEMSGLLHRDV</sequence>
<dbReference type="GO" id="GO:0005249">
    <property type="term" value="F:voltage-gated potassium channel activity"/>
    <property type="evidence" value="ECO:0007669"/>
    <property type="project" value="TreeGrafter"/>
</dbReference>
<feature type="region of interest" description="Disordered" evidence="1">
    <location>
        <begin position="1515"/>
        <end position="1539"/>
    </location>
</feature>
<evidence type="ECO:0008006" key="5">
    <source>
        <dbReference type="Google" id="ProtNLM"/>
    </source>
</evidence>
<keyword evidence="2" id="KW-1133">Transmembrane helix</keyword>
<feature type="transmembrane region" description="Helical" evidence="2">
    <location>
        <begin position="624"/>
        <end position="647"/>
    </location>
</feature>
<keyword evidence="4" id="KW-1185">Reference proteome</keyword>
<evidence type="ECO:0000313" key="4">
    <source>
        <dbReference type="Proteomes" id="UP000041254"/>
    </source>
</evidence>
<dbReference type="STRING" id="1169540.A0A0G4GNS6"/>